<name>A0A0N4UW85_ENTVE</name>
<protein>
    <recommendedName>
        <fullName evidence="11">Holocytochrome c-type synthase</fullName>
        <ecNumber evidence="11">4.4.1.17</ecNumber>
    </recommendedName>
</protein>
<dbReference type="WBParaSite" id="EVEC_0000173601-mRNA-1">
    <property type="protein sequence ID" value="EVEC_0000173601-mRNA-1"/>
    <property type="gene ID" value="EVEC_0000173601"/>
</dbReference>
<dbReference type="Pfam" id="PF01265">
    <property type="entry name" value="Cyto_heme_lyase"/>
    <property type="match status" value="1"/>
</dbReference>
<dbReference type="PANTHER" id="PTHR12743">
    <property type="entry name" value="CYTOCHROME C1 HEME LYASE"/>
    <property type="match status" value="1"/>
</dbReference>
<keyword evidence="8 11" id="KW-0472">Membrane</keyword>
<keyword evidence="6 11" id="KW-0408">Iron</keyword>
<feature type="region of interest" description="Disordered" evidence="12">
    <location>
        <begin position="1"/>
        <end position="54"/>
    </location>
</feature>
<reference evidence="15" key="1">
    <citation type="submission" date="2017-02" db="UniProtKB">
        <authorList>
            <consortium name="WormBaseParasite"/>
        </authorList>
    </citation>
    <scope>IDENTIFICATION</scope>
</reference>
<dbReference type="GO" id="GO:0046872">
    <property type="term" value="F:metal ion binding"/>
    <property type="evidence" value="ECO:0007669"/>
    <property type="project" value="UniProtKB-KW"/>
</dbReference>
<dbReference type="PROSITE" id="PS00821">
    <property type="entry name" value="CYTO_HEME_LYASE_1"/>
    <property type="match status" value="1"/>
</dbReference>
<accession>A0A0N4UW85</accession>
<keyword evidence="9 11" id="KW-0456">Lyase</keyword>
<comment type="similarity">
    <text evidence="2 11">Belongs to the cytochrome c-type heme lyase family.</text>
</comment>
<evidence type="ECO:0000313" key="15">
    <source>
        <dbReference type="WBParaSite" id="EVEC_0000173601-mRNA-1"/>
    </source>
</evidence>
<evidence type="ECO:0000256" key="5">
    <source>
        <dbReference type="ARBA" id="ARBA00022792"/>
    </source>
</evidence>
<evidence type="ECO:0000256" key="1">
    <source>
        <dbReference type="ARBA" id="ARBA00004273"/>
    </source>
</evidence>
<evidence type="ECO:0000256" key="7">
    <source>
        <dbReference type="ARBA" id="ARBA00023128"/>
    </source>
</evidence>
<evidence type="ECO:0000256" key="4">
    <source>
        <dbReference type="ARBA" id="ARBA00022723"/>
    </source>
</evidence>
<dbReference type="Proteomes" id="UP000274131">
    <property type="component" value="Unassembled WGS sequence"/>
</dbReference>
<dbReference type="STRING" id="51028.A0A0N4UW85"/>
<evidence type="ECO:0000256" key="12">
    <source>
        <dbReference type="SAM" id="MobiDB-lite"/>
    </source>
</evidence>
<keyword evidence="14" id="KW-1185">Reference proteome</keyword>
<feature type="compositionally biased region" description="Polar residues" evidence="12">
    <location>
        <begin position="1"/>
        <end position="10"/>
    </location>
</feature>
<sequence>MGITNSQPVEQTEHCPHGKEQTYQPDQNPSPNQPFPLRKDREKSTIPKAGTDETWEYPSPQMFWNAMLRKGWRWEEDQISERDMENIISIHNANNEEAWREVLKWEHMLHPECDCPKLKSFKGDAKKISPRARIRNWMGYQLPFDRHDWVVDRCGLQEVRYVIDYYDGGDVDPKSKLFTYLDVRPAMDSWRSVWDRMVVAYWRFKFDYFGIAPRNGLDSFSVAHW</sequence>
<dbReference type="AlphaFoldDB" id="A0A0N4UW85"/>
<evidence type="ECO:0000313" key="14">
    <source>
        <dbReference type="Proteomes" id="UP000274131"/>
    </source>
</evidence>
<dbReference type="GO" id="GO:0005743">
    <property type="term" value="C:mitochondrial inner membrane"/>
    <property type="evidence" value="ECO:0007669"/>
    <property type="project" value="UniProtKB-SubCell"/>
</dbReference>
<reference evidence="13 14" key="2">
    <citation type="submission" date="2018-10" db="EMBL/GenBank/DDBJ databases">
        <authorList>
            <consortium name="Pathogen Informatics"/>
        </authorList>
    </citation>
    <scope>NUCLEOTIDE SEQUENCE [LARGE SCALE GENOMIC DNA]</scope>
</reference>
<keyword evidence="5 11" id="KW-0999">Mitochondrion inner membrane</keyword>
<organism evidence="15">
    <name type="scientific">Enterobius vermicularis</name>
    <name type="common">Human pinworm</name>
    <dbReference type="NCBI Taxonomy" id="51028"/>
    <lineage>
        <taxon>Eukaryota</taxon>
        <taxon>Metazoa</taxon>
        <taxon>Ecdysozoa</taxon>
        <taxon>Nematoda</taxon>
        <taxon>Chromadorea</taxon>
        <taxon>Rhabditida</taxon>
        <taxon>Spirurina</taxon>
        <taxon>Oxyuridomorpha</taxon>
        <taxon>Oxyuroidea</taxon>
        <taxon>Oxyuridae</taxon>
        <taxon>Enterobius</taxon>
    </lineage>
</organism>
<evidence type="ECO:0000313" key="13">
    <source>
        <dbReference type="EMBL" id="VDD86301.1"/>
    </source>
</evidence>
<dbReference type="OrthoDB" id="4243at2759"/>
<feature type="compositionally biased region" description="Polar residues" evidence="12">
    <location>
        <begin position="21"/>
        <end position="30"/>
    </location>
</feature>
<proteinExistence type="inferred from homology"/>
<comment type="function">
    <text evidence="11">Lyase that catalyzes the covalent linking of the heme group to the cytochrome C apoprotein to produce the mature functional cytochrome.</text>
</comment>
<keyword evidence="4 11" id="KW-0479">Metal-binding</keyword>
<dbReference type="PANTHER" id="PTHR12743:SF0">
    <property type="entry name" value="HOLOCYTOCHROME C-TYPE SYNTHASE"/>
    <property type="match status" value="1"/>
</dbReference>
<evidence type="ECO:0000256" key="3">
    <source>
        <dbReference type="ARBA" id="ARBA00022617"/>
    </source>
</evidence>
<dbReference type="InterPro" id="IPR000511">
    <property type="entry name" value="Holocyt_c/c1_synthase"/>
</dbReference>
<keyword evidence="3 11" id="KW-0349">Heme</keyword>
<comment type="subcellular location">
    <subcellularLocation>
        <location evidence="1 11">Mitochondrion inner membrane</location>
    </subcellularLocation>
</comment>
<evidence type="ECO:0000256" key="8">
    <source>
        <dbReference type="ARBA" id="ARBA00023136"/>
    </source>
</evidence>
<evidence type="ECO:0000256" key="10">
    <source>
        <dbReference type="ARBA" id="ARBA00023944"/>
    </source>
</evidence>
<evidence type="ECO:0000256" key="2">
    <source>
        <dbReference type="ARBA" id="ARBA00007255"/>
    </source>
</evidence>
<dbReference type="EMBL" id="UXUI01007211">
    <property type="protein sequence ID" value="VDD86301.1"/>
    <property type="molecule type" value="Genomic_DNA"/>
</dbReference>
<evidence type="ECO:0000256" key="9">
    <source>
        <dbReference type="ARBA" id="ARBA00023239"/>
    </source>
</evidence>
<dbReference type="GO" id="GO:0004408">
    <property type="term" value="F:holocytochrome-c synthase activity"/>
    <property type="evidence" value="ECO:0007669"/>
    <property type="project" value="UniProtKB-EC"/>
</dbReference>
<comment type="catalytic activity">
    <reaction evidence="10">
        <text>holo-[cytochrome c] = apo-[cytochrome c] + heme b</text>
        <dbReference type="Rhea" id="RHEA:22648"/>
        <dbReference type="Rhea" id="RHEA-COMP:10725"/>
        <dbReference type="Rhea" id="RHEA-COMP:10726"/>
        <dbReference type="ChEBI" id="CHEBI:29950"/>
        <dbReference type="ChEBI" id="CHEBI:60344"/>
        <dbReference type="ChEBI" id="CHEBI:83739"/>
        <dbReference type="EC" id="4.4.1.17"/>
    </reaction>
    <physiologicalReaction direction="right-to-left" evidence="10">
        <dbReference type="Rhea" id="RHEA:22650"/>
    </physiologicalReaction>
</comment>
<keyword evidence="7 11" id="KW-0496">Mitochondrion</keyword>
<gene>
    <name evidence="13" type="ORF">EVEC_LOCUS1444</name>
</gene>
<feature type="compositionally biased region" description="Basic and acidic residues" evidence="12">
    <location>
        <begin position="11"/>
        <end position="20"/>
    </location>
</feature>
<dbReference type="PROSITE" id="PS00822">
    <property type="entry name" value="CYTO_HEME_LYASE_2"/>
    <property type="match status" value="1"/>
</dbReference>
<evidence type="ECO:0000256" key="11">
    <source>
        <dbReference type="RuleBase" id="RU363130"/>
    </source>
</evidence>
<evidence type="ECO:0000256" key="6">
    <source>
        <dbReference type="ARBA" id="ARBA00023004"/>
    </source>
</evidence>
<dbReference type="EC" id="4.4.1.17" evidence="11"/>